<dbReference type="InterPro" id="IPR059000">
    <property type="entry name" value="ATPase_P-type_domA"/>
</dbReference>
<dbReference type="Proteomes" id="UP000436088">
    <property type="component" value="Unassembled WGS sequence"/>
</dbReference>
<dbReference type="InterPro" id="IPR008250">
    <property type="entry name" value="ATPase_P-typ_transduc_dom_A_sf"/>
</dbReference>
<keyword evidence="4" id="KW-1185">Reference proteome</keyword>
<sequence>MPTPPFIVPRDRIGTLLALGGMSLWDPDLHKEGDALKIDQFSLIGESLPITKDPGDEVFSGSTDKKSEIEVVVLDTGVHTFFCMAAHLADNTSNALAAIGNLCICSIVVGMVIEIMLEWTVGGVGSLLALLPCCATGKFWKVLKFSGEAWATTEALRTLGFGISQIRFGYGLDSGPVILVLVVLNIKNGSGLDSIVNEL</sequence>
<accession>A0A6A2X052</accession>
<dbReference type="EMBL" id="VEPZ02001720">
    <property type="protein sequence ID" value="KAE8661530.1"/>
    <property type="molecule type" value="Genomic_DNA"/>
</dbReference>
<evidence type="ECO:0000313" key="3">
    <source>
        <dbReference type="EMBL" id="KAE8661530.1"/>
    </source>
</evidence>
<name>A0A6A2X052_HIBSY</name>
<proteinExistence type="predicted"/>
<dbReference type="AlphaFoldDB" id="A0A6A2X052"/>
<reference evidence="3" key="1">
    <citation type="submission" date="2019-09" db="EMBL/GenBank/DDBJ databases">
        <title>Draft genome information of white flower Hibiscus syriacus.</title>
        <authorList>
            <person name="Kim Y.-M."/>
        </authorList>
    </citation>
    <scope>NUCLEOTIDE SEQUENCE [LARGE SCALE GENOMIC DNA]</scope>
    <source>
        <strain evidence="3">YM2019G1</strain>
    </source>
</reference>
<dbReference type="Pfam" id="PF00122">
    <property type="entry name" value="E1-E2_ATPase"/>
    <property type="match status" value="1"/>
</dbReference>
<dbReference type="PANTHER" id="PTHR42861">
    <property type="entry name" value="CALCIUM-TRANSPORTING ATPASE"/>
    <property type="match status" value="1"/>
</dbReference>
<evidence type="ECO:0000256" key="1">
    <source>
        <dbReference type="ARBA" id="ARBA00022842"/>
    </source>
</evidence>
<evidence type="ECO:0000259" key="2">
    <source>
        <dbReference type="Pfam" id="PF00122"/>
    </source>
</evidence>
<feature type="domain" description="P-type ATPase A" evidence="2">
    <location>
        <begin position="32"/>
        <end position="87"/>
    </location>
</feature>
<dbReference type="Gene3D" id="1.20.1110.10">
    <property type="entry name" value="Calcium-transporting ATPase, transmembrane domain"/>
    <property type="match status" value="1"/>
</dbReference>
<dbReference type="Gene3D" id="2.70.150.10">
    <property type="entry name" value="Calcium-transporting ATPase, cytoplasmic transduction domain A"/>
    <property type="match status" value="1"/>
</dbReference>
<organism evidence="3 4">
    <name type="scientific">Hibiscus syriacus</name>
    <name type="common">Rose of Sharon</name>
    <dbReference type="NCBI Taxonomy" id="106335"/>
    <lineage>
        <taxon>Eukaryota</taxon>
        <taxon>Viridiplantae</taxon>
        <taxon>Streptophyta</taxon>
        <taxon>Embryophyta</taxon>
        <taxon>Tracheophyta</taxon>
        <taxon>Spermatophyta</taxon>
        <taxon>Magnoliopsida</taxon>
        <taxon>eudicotyledons</taxon>
        <taxon>Gunneridae</taxon>
        <taxon>Pentapetalae</taxon>
        <taxon>rosids</taxon>
        <taxon>malvids</taxon>
        <taxon>Malvales</taxon>
        <taxon>Malvaceae</taxon>
        <taxon>Malvoideae</taxon>
        <taxon>Hibiscus</taxon>
    </lineage>
</organism>
<evidence type="ECO:0000313" key="4">
    <source>
        <dbReference type="Proteomes" id="UP000436088"/>
    </source>
</evidence>
<comment type="caution">
    <text evidence="3">The sequence shown here is derived from an EMBL/GenBank/DDBJ whole genome shotgun (WGS) entry which is preliminary data.</text>
</comment>
<protein>
    <recommendedName>
        <fullName evidence="2">P-type ATPase A domain-containing protein</fullName>
    </recommendedName>
</protein>
<keyword evidence="1" id="KW-0460">Magnesium</keyword>
<dbReference type="SUPFAM" id="SSF81653">
    <property type="entry name" value="Calcium ATPase, transduction domain A"/>
    <property type="match status" value="1"/>
</dbReference>
<gene>
    <name evidence="3" type="ORF">F3Y22_tig00113725pilonHSYRG00834</name>
</gene>